<evidence type="ECO:0000256" key="1">
    <source>
        <dbReference type="ARBA" id="ARBA00005791"/>
    </source>
</evidence>
<comment type="caution">
    <text evidence="5">The sequence shown here is derived from an EMBL/GenBank/DDBJ whole genome shotgun (WGS) entry which is preliminary data.</text>
</comment>
<dbReference type="Gene3D" id="1.10.40.110">
    <property type="match status" value="1"/>
</dbReference>
<dbReference type="OrthoDB" id="8478320at2"/>
<gene>
    <name evidence="5" type="ORF">GRI58_08130</name>
</gene>
<evidence type="ECO:0000259" key="4">
    <source>
        <dbReference type="Pfam" id="PF13462"/>
    </source>
</evidence>
<comment type="similarity">
    <text evidence="1">Belongs to the thioredoxin family. DsbA subfamily.</text>
</comment>
<keyword evidence="6" id="KW-1185">Reference proteome</keyword>
<reference evidence="5 6" key="1">
    <citation type="submission" date="2019-12" db="EMBL/GenBank/DDBJ databases">
        <title>Genomic-based taxomic classification of the family Erythrobacteraceae.</title>
        <authorList>
            <person name="Xu L."/>
        </authorList>
    </citation>
    <scope>NUCLEOTIDE SEQUENCE [LARGE SCALE GENOMIC DNA]</scope>
    <source>
        <strain evidence="5 6">KEMB 9005-328</strain>
    </source>
</reference>
<evidence type="ECO:0000256" key="2">
    <source>
        <dbReference type="SAM" id="MobiDB-lite"/>
    </source>
</evidence>
<dbReference type="Proteomes" id="UP000439780">
    <property type="component" value="Unassembled WGS sequence"/>
</dbReference>
<dbReference type="SUPFAM" id="SSF52833">
    <property type="entry name" value="Thioredoxin-like"/>
    <property type="match status" value="1"/>
</dbReference>
<dbReference type="Pfam" id="PF13462">
    <property type="entry name" value="Thioredoxin_4"/>
    <property type="match status" value="1"/>
</dbReference>
<dbReference type="RefSeq" id="WP_160753065.1">
    <property type="nucleotide sequence ID" value="NZ_WTYA01000005.1"/>
</dbReference>
<protein>
    <submittedName>
        <fullName evidence="5">Thioredoxin domain-containing protein</fullName>
    </submittedName>
</protein>
<accession>A0A845AH44</accession>
<dbReference type="PANTHER" id="PTHR13887:SF56">
    <property type="entry name" value="THIOREDOXIN-LIKE REDUCTASE RV2466C"/>
    <property type="match status" value="1"/>
</dbReference>
<proteinExistence type="inferred from homology"/>
<dbReference type="Gene3D" id="3.40.30.10">
    <property type="entry name" value="Glutaredoxin"/>
    <property type="match status" value="1"/>
</dbReference>
<dbReference type="EMBL" id="WTYA01000005">
    <property type="protein sequence ID" value="MXP28787.1"/>
    <property type="molecule type" value="Genomic_DNA"/>
</dbReference>
<dbReference type="InterPro" id="IPR036249">
    <property type="entry name" value="Thioredoxin-like_sf"/>
</dbReference>
<feature type="signal peptide" evidence="3">
    <location>
        <begin position="1"/>
        <end position="24"/>
    </location>
</feature>
<evidence type="ECO:0000256" key="3">
    <source>
        <dbReference type="SAM" id="SignalP"/>
    </source>
</evidence>
<evidence type="ECO:0000313" key="6">
    <source>
        <dbReference type="Proteomes" id="UP000439780"/>
    </source>
</evidence>
<sequence>MPHRFRLVIAALLSLALVACGSKADTSSGAAPEGKPVAATPAPQGKQWRNVVQKTSFDGYLVGNPDAPIKLVEYGSLSCPVCARFGQEGYEPLMNNYVNTGKVSYELRNFAVHGPIDLVLARIVRCGSTEAVMPLSEQVWMDIPKLIEPLEENQAGYQAAMNQPMNQRFIAIAEAAKLFDFFAQRGISPAQAKQCLADVPAMEKLANDTQEQGDKFNINATPTFLINGQKLDNVTTWSALEPALQRAGAR</sequence>
<dbReference type="InterPro" id="IPR012336">
    <property type="entry name" value="Thioredoxin-like_fold"/>
</dbReference>
<feature type="domain" description="Thioredoxin-like fold" evidence="4">
    <location>
        <begin position="59"/>
        <end position="245"/>
    </location>
</feature>
<organism evidence="5 6">
    <name type="scientific">Qipengyuania algicida</name>
    <dbReference type="NCBI Taxonomy" id="1836209"/>
    <lineage>
        <taxon>Bacteria</taxon>
        <taxon>Pseudomonadati</taxon>
        <taxon>Pseudomonadota</taxon>
        <taxon>Alphaproteobacteria</taxon>
        <taxon>Sphingomonadales</taxon>
        <taxon>Erythrobacteraceae</taxon>
        <taxon>Qipengyuania</taxon>
    </lineage>
</organism>
<dbReference type="PROSITE" id="PS51257">
    <property type="entry name" value="PROKAR_LIPOPROTEIN"/>
    <property type="match status" value="1"/>
</dbReference>
<evidence type="ECO:0000313" key="5">
    <source>
        <dbReference type="EMBL" id="MXP28787.1"/>
    </source>
</evidence>
<dbReference type="AlphaFoldDB" id="A0A845AH44"/>
<keyword evidence="3" id="KW-0732">Signal</keyword>
<feature type="chain" id="PRO_5033023665" evidence="3">
    <location>
        <begin position="25"/>
        <end position="250"/>
    </location>
</feature>
<dbReference type="PANTHER" id="PTHR13887">
    <property type="entry name" value="GLUTATHIONE S-TRANSFERASE KAPPA"/>
    <property type="match status" value="1"/>
</dbReference>
<feature type="region of interest" description="Disordered" evidence="2">
    <location>
        <begin position="26"/>
        <end position="45"/>
    </location>
</feature>
<name>A0A845AH44_9SPHN</name>